<keyword evidence="5" id="KW-0234">DNA repair</keyword>
<keyword evidence="2" id="KW-0547">Nucleotide-binding</keyword>
<dbReference type="InterPro" id="IPR013632">
    <property type="entry name" value="Rad51_C"/>
</dbReference>
<dbReference type="InterPro" id="IPR027417">
    <property type="entry name" value="P-loop_NTPase"/>
</dbReference>
<evidence type="ECO:0000256" key="5">
    <source>
        <dbReference type="ARBA" id="ARBA00023204"/>
    </source>
</evidence>
<evidence type="ECO:0000256" key="6">
    <source>
        <dbReference type="ARBA" id="ARBA00023242"/>
    </source>
</evidence>
<dbReference type="InterPro" id="IPR047348">
    <property type="entry name" value="XRCC3-like_C"/>
</dbReference>
<gene>
    <name evidence="8" type="ORF">BZG36_01991</name>
</gene>
<dbReference type="Pfam" id="PF08423">
    <property type="entry name" value="Rad51"/>
    <property type="match status" value="1"/>
</dbReference>
<keyword evidence="4" id="KW-0067">ATP-binding</keyword>
<sequence length="366" mass="40843">MDWATISRLDVRPRIHSALQQSTYESLGQILQAPSLELQKRLKLSSLEVSELETAVCEVIYNVRSRRQTAAELQNLQRFLSTGDPACDALLSGGIPTRGITEIVGESSSGKTQLLLQLCCIAQLPTNKGGLGGGVAFLHTEGKFPIPRLTQLLTRYKDDFPPQFDPSAHVHYVNLVDTETLYHIVFYQLPIIIERQQIKLVIIDSIAALYRGEHFDQDTKGRLSQRKELCDISVQLRTLSEQYGIPIVCSNQVSDALLDNEATSILDAYEQWLPTVETDISDIELEPFVASLSKVPTLGFLWSNSINVRIRLARGHRTEELMKARRLMCVEFAPHAGKGCVEFEIYDLGLRAVSSTSETSDDVPSL</sequence>
<dbReference type="GO" id="GO:0005524">
    <property type="term" value="F:ATP binding"/>
    <property type="evidence" value="ECO:0007669"/>
    <property type="project" value="UniProtKB-KW"/>
</dbReference>
<dbReference type="GO" id="GO:0071140">
    <property type="term" value="P:resolution of mitotic recombination intermediates"/>
    <property type="evidence" value="ECO:0007669"/>
    <property type="project" value="TreeGrafter"/>
</dbReference>
<evidence type="ECO:0000259" key="7">
    <source>
        <dbReference type="PROSITE" id="PS50162"/>
    </source>
</evidence>
<dbReference type="PIRSF" id="PIRSF005856">
    <property type="entry name" value="Rad51"/>
    <property type="match status" value="1"/>
</dbReference>
<keyword evidence="3" id="KW-0227">DNA damage</keyword>
<dbReference type="SMART" id="SM00382">
    <property type="entry name" value="AAA"/>
    <property type="match status" value="1"/>
</dbReference>
<comment type="subcellular location">
    <subcellularLocation>
        <location evidence="1">Nucleus</location>
    </subcellularLocation>
</comment>
<dbReference type="CDD" id="cd19491">
    <property type="entry name" value="XRCC3"/>
    <property type="match status" value="1"/>
</dbReference>
<keyword evidence="6" id="KW-0539">Nucleus</keyword>
<accession>A0A261Y432</accession>
<dbReference type="Proteomes" id="UP000242875">
    <property type="component" value="Unassembled WGS sequence"/>
</dbReference>
<proteinExistence type="predicted"/>
<evidence type="ECO:0000256" key="1">
    <source>
        <dbReference type="ARBA" id="ARBA00004123"/>
    </source>
</evidence>
<evidence type="ECO:0000256" key="2">
    <source>
        <dbReference type="ARBA" id="ARBA00022741"/>
    </source>
</evidence>
<dbReference type="GO" id="GO:0045003">
    <property type="term" value="P:double-strand break repair via synthesis-dependent strand annealing"/>
    <property type="evidence" value="ECO:0007669"/>
    <property type="project" value="TreeGrafter"/>
</dbReference>
<dbReference type="PANTHER" id="PTHR46487">
    <property type="entry name" value="DNA REPAIR PROTEIN XRCC3"/>
    <property type="match status" value="1"/>
</dbReference>
<evidence type="ECO:0000313" key="8">
    <source>
        <dbReference type="EMBL" id="OZJ05373.1"/>
    </source>
</evidence>
<dbReference type="PROSITE" id="PS50162">
    <property type="entry name" value="RECA_2"/>
    <property type="match status" value="1"/>
</dbReference>
<dbReference type="GO" id="GO:0000722">
    <property type="term" value="P:telomere maintenance via recombination"/>
    <property type="evidence" value="ECO:0007669"/>
    <property type="project" value="TreeGrafter"/>
</dbReference>
<dbReference type="SUPFAM" id="SSF52540">
    <property type="entry name" value="P-loop containing nucleoside triphosphate hydrolases"/>
    <property type="match status" value="1"/>
</dbReference>
<evidence type="ECO:0000256" key="3">
    <source>
        <dbReference type="ARBA" id="ARBA00022763"/>
    </source>
</evidence>
<dbReference type="GO" id="GO:0061982">
    <property type="term" value="P:meiosis I cell cycle process"/>
    <property type="evidence" value="ECO:0007669"/>
    <property type="project" value="UniProtKB-ARBA"/>
</dbReference>
<dbReference type="GO" id="GO:0140664">
    <property type="term" value="F:ATP-dependent DNA damage sensor activity"/>
    <property type="evidence" value="ECO:0007669"/>
    <property type="project" value="InterPro"/>
</dbReference>
<evidence type="ECO:0000256" key="4">
    <source>
        <dbReference type="ARBA" id="ARBA00022840"/>
    </source>
</evidence>
<protein>
    <recommendedName>
        <fullName evidence="7">RecA family profile 1 domain-containing protein</fullName>
    </recommendedName>
</protein>
<dbReference type="OrthoDB" id="1861185at2759"/>
<dbReference type="GO" id="GO:0090656">
    <property type="term" value="P:t-circle formation"/>
    <property type="evidence" value="ECO:0007669"/>
    <property type="project" value="TreeGrafter"/>
</dbReference>
<dbReference type="InterPro" id="IPR016467">
    <property type="entry name" value="DNA_recomb/repair_RecA-like"/>
</dbReference>
<comment type="caution">
    <text evidence="8">The sequence shown here is derived from an EMBL/GenBank/DDBJ whole genome shotgun (WGS) entry which is preliminary data.</text>
</comment>
<dbReference type="GO" id="GO:0005657">
    <property type="term" value="C:replication fork"/>
    <property type="evidence" value="ECO:0007669"/>
    <property type="project" value="TreeGrafter"/>
</dbReference>
<dbReference type="GO" id="GO:0033065">
    <property type="term" value="C:Rad51C-XRCC3 complex"/>
    <property type="evidence" value="ECO:0007669"/>
    <property type="project" value="TreeGrafter"/>
</dbReference>
<dbReference type="PANTHER" id="PTHR46487:SF1">
    <property type="entry name" value="DNA REPAIR PROTEIN XRCC3"/>
    <property type="match status" value="1"/>
</dbReference>
<dbReference type="Gene3D" id="3.40.50.300">
    <property type="entry name" value="P-loop containing nucleotide triphosphate hydrolases"/>
    <property type="match status" value="1"/>
</dbReference>
<organism evidence="8 9">
    <name type="scientific">Bifiguratus adelaidae</name>
    <dbReference type="NCBI Taxonomy" id="1938954"/>
    <lineage>
        <taxon>Eukaryota</taxon>
        <taxon>Fungi</taxon>
        <taxon>Fungi incertae sedis</taxon>
        <taxon>Mucoromycota</taxon>
        <taxon>Mucoromycotina</taxon>
        <taxon>Endogonomycetes</taxon>
        <taxon>Endogonales</taxon>
        <taxon>Endogonales incertae sedis</taxon>
        <taxon>Bifiguratus</taxon>
    </lineage>
</organism>
<dbReference type="InterPro" id="IPR003593">
    <property type="entry name" value="AAA+_ATPase"/>
</dbReference>
<dbReference type="InterPro" id="IPR020588">
    <property type="entry name" value="RecA_ATP-bd"/>
</dbReference>
<name>A0A261Y432_9FUNG</name>
<evidence type="ECO:0000313" key="9">
    <source>
        <dbReference type="Proteomes" id="UP000242875"/>
    </source>
</evidence>
<dbReference type="EMBL" id="MVBO01000016">
    <property type="protein sequence ID" value="OZJ05373.1"/>
    <property type="molecule type" value="Genomic_DNA"/>
</dbReference>
<feature type="domain" description="RecA family profile 1" evidence="7">
    <location>
        <begin position="76"/>
        <end position="253"/>
    </location>
</feature>
<reference evidence="8 9" key="1">
    <citation type="journal article" date="2017" name="Mycologia">
        <title>Bifiguratus adelaidae, gen. et sp. nov., a new member of Mucoromycotina in endophytic and soil-dwelling habitats.</title>
        <authorList>
            <person name="Torres-Cruz T.J."/>
            <person name="Billingsley Tobias T.L."/>
            <person name="Almatruk M."/>
            <person name="Hesse C."/>
            <person name="Kuske C.R."/>
            <person name="Desiro A."/>
            <person name="Benucci G.M."/>
            <person name="Bonito G."/>
            <person name="Stajich J.E."/>
            <person name="Dunlap C."/>
            <person name="Arnold A.E."/>
            <person name="Porras-Alfaro A."/>
        </authorList>
    </citation>
    <scope>NUCLEOTIDE SEQUENCE [LARGE SCALE GENOMIC DNA]</scope>
    <source>
        <strain evidence="8 9">AZ0501</strain>
    </source>
</reference>
<dbReference type="GO" id="GO:0000400">
    <property type="term" value="F:four-way junction DNA binding"/>
    <property type="evidence" value="ECO:0007669"/>
    <property type="project" value="TreeGrafter"/>
</dbReference>
<dbReference type="AlphaFoldDB" id="A0A261Y432"/>
<keyword evidence="9" id="KW-1185">Reference proteome</keyword>